<sequence length="123" mass="13627">MQTDKGSLSTEDPEPQLIADAIAAFYQNNLTRTRSRRPPLASKIFPGITMIGAVPIFYHIPVTAELVRCIETGAHLPQATIVQRFILPVPNPALYMADGLVPLENRLVVMQCFEAFKAFVTED</sequence>
<evidence type="ECO:0000313" key="2">
    <source>
        <dbReference type="Proteomes" id="UP000076154"/>
    </source>
</evidence>
<proteinExistence type="predicted"/>
<name>A0A369JHW8_HYPMA</name>
<dbReference type="OrthoDB" id="3213671at2759"/>
<dbReference type="InParanoid" id="A0A369JHW8"/>
<reference evidence="1" key="1">
    <citation type="submission" date="2018-04" db="EMBL/GenBank/DDBJ databases">
        <title>Whole genome sequencing of Hypsizygus marmoreus.</title>
        <authorList>
            <person name="Choi I.-G."/>
            <person name="Min B."/>
            <person name="Kim J.-G."/>
            <person name="Kim S."/>
            <person name="Oh Y.-L."/>
            <person name="Kong W.-S."/>
            <person name="Park H."/>
            <person name="Jeong J."/>
            <person name="Song E.-S."/>
        </authorList>
    </citation>
    <scope>NUCLEOTIDE SEQUENCE [LARGE SCALE GENOMIC DNA]</scope>
    <source>
        <strain evidence="1">51987-8</strain>
    </source>
</reference>
<protein>
    <submittedName>
        <fullName evidence="1">Uncharacterized protein</fullName>
    </submittedName>
</protein>
<keyword evidence="2" id="KW-1185">Reference proteome</keyword>
<accession>A0A369JHW8</accession>
<dbReference type="EMBL" id="LUEZ02000071">
    <property type="protein sequence ID" value="RDB19995.1"/>
    <property type="molecule type" value="Genomic_DNA"/>
</dbReference>
<evidence type="ECO:0000313" key="1">
    <source>
        <dbReference type="EMBL" id="RDB19995.1"/>
    </source>
</evidence>
<organism evidence="1 2">
    <name type="scientific">Hypsizygus marmoreus</name>
    <name type="common">White beech mushroom</name>
    <name type="synonym">Agaricus marmoreus</name>
    <dbReference type="NCBI Taxonomy" id="39966"/>
    <lineage>
        <taxon>Eukaryota</taxon>
        <taxon>Fungi</taxon>
        <taxon>Dikarya</taxon>
        <taxon>Basidiomycota</taxon>
        <taxon>Agaricomycotina</taxon>
        <taxon>Agaricomycetes</taxon>
        <taxon>Agaricomycetidae</taxon>
        <taxon>Agaricales</taxon>
        <taxon>Tricholomatineae</taxon>
        <taxon>Lyophyllaceae</taxon>
        <taxon>Hypsizygus</taxon>
    </lineage>
</organism>
<dbReference type="AlphaFoldDB" id="A0A369JHW8"/>
<gene>
    <name evidence="1" type="ORF">Hypma_013144</name>
</gene>
<comment type="caution">
    <text evidence="1">The sequence shown here is derived from an EMBL/GenBank/DDBJ whole genome shotgun (WGS) entry which is preliminary data.</text>
</comment>
<dbReference type="Proteomes" id="UP000076154">
    <property type="component" value="Unassembled WGS sequence"/>
</dbReference>